<protein>
    <submittedName>
        <fullName evidence="1">Uncharacterized protein</fullName>
    </submittedName>
</protein>
<name>A0ABS7TJJ4_9BACT</name>
<gene>
    <name evidence="1" type="ORF">K7C98_03975</name>
</gene>
<organism evidence="1 2">
    <name type="scientific">Nannocystis pusilla</name>
    <dbReference type="NCBI Taxonomy" id="889268"/>
    <lineage>
        <taxon>Bacteria</taxon>
        <taxon>Pseudomonadati</taxon>
        <taxon>Myxococcota</taxon>
        <taxon>Polyangia</taxon>
        <taxon>Nannocystales</taxon>
        <taxon>Nannocystaceae</taxon>
        <taxon>Nannocystis</taxon>
    </lineage>
</organism>
<dbReference type="RefSeq" id="WP_224190152.1">
    <property type="nucleotide sequence ID" value="NZ_JAIRAU010000001.1"/>
</dbReference>
<accession>A0ABS7TJJ4</accession>
<keyword evidence="2" id="KW-1185">Reference proteome</keyword>
<comment type="caution">
    <text evidence="1">The sequence shown here is derived from an EMBL/GenBank/DDBJ whole genome shotgun (WGS) entry which is preliminary data.</text>
</comment>
<evidence type="ECO:0000313" key="1">
    <source>
        <dbReference type="EMBL" id="MBZ5708402.1"/>
    </source>
</evidence>
<sequence length="204" mass="22905">MESSTLETVMMVISFSLLAATLITAVRAANNAWPAREQYLRAIEQTIRELSDVIGGRLVDPPHDHLQAHVVRNGLDVCVSIEHDNSPNDGVYTAIAVALPPGRAWRTPRLCYRKTAPFDIDLTSPEVFERYFSGARAHDLPEETRKRLLQLAQQDCLIRLYDRELLLFVSLPDPSSGRRTFLTNAQRQSVLIDATAQVALDLIR</sequence>
<dbReference type="EMBL" id="JAIRAU010000001">
    <property type="protein sequence ID" value="MBZ5708402.1"/>
    <property type="molecule type" value="Genomic_DNA"/>
</dbReference>
<evidence type="ECO:0000313" key="2">
    <source>
        <dbReference type="Proteomes" id="UP001139031"/>
    </source>
</evidence>
<dbReference type="Proteomes" id="UP001139031">
    <property type="component" value="Unassembled WGS sequence"/>
</dbReference>
<proteinExistence type="predicted"/>
<reference evidence="1" key="1">
    <citation type="submission" date="2021-08" db="EMBL/GenBank/DDBJ databases">
        <authorList>
            <person name="Stevens D.C."/>
        </authorList>
    </citation>
    <scope>NUCLEOTIDE SEQUENCE</scope>
    <source>
        <strain evidence="1">DSM 53165</strain>
    </source>
</reference>